<reference evidence="1 2" key="1">
    <citation type="submission" date="2019-08" db="EMBL/GenBank/DDBJ databases">
        <title>Genomes of Antarctic Bizionia species.</title>
        <authorList>
            <person name="Bowman J.P."/>
        </authorList>
    </citation>
    <scope>NUCLEOTIDE SEQUENCE [LARGE SCALE GENOMIC DNA]</scope>
    <source>
        <strain evidence="1 2">APA-1</strain>
    </source>
</reference>
<gene>
    <name evidence="1" type="ORF">ES675_03645</name>
</gene>
<dbReference type="Proteomes" id="UP000324358">
    <property type="component" value="Unassembled WGS sequence"/>
</dbReference>
<evidence type="ECO:0000313" key="1">
    <source>
        <dbReference type="EMBL" id="TYB75700.1"/>
    </source>
</evidence>
<sequence>MTDKHIQHLYWRAGFGIGPKQLKRLSSKNRQEIVDGLFYDVKNTSPLTIETTQFDNLTREKYNKDEKTKRYYGKQSRLKTKEFNIAWIDRMTSDSNVLHEKMTLFWVNHFVCQDTNILHVQKYHNTIREHALGNFTDFVKAISREASMIKYLDLNQNRKEKPNENFSRELMELFTLGVGNYTEQDVQEAAKAFTGYNHKFQGDFQFNDKHHNEDFKFIFDKSGRYDGDVVIDMILEKKQCAQFICEKLYRYFISDTLNTNHIEEMIAVFYPSYDIETVVHFMFISDWFYDDIHIGTKIKSPTQLIIGIKKTIPFTFENPQHAITIQRMLGQVLLYPPNVAGWEGGQAWINSNTILMRLKLASLLLNNGVISVQEQGGFSDAFEGYYRRLSKNKITNTKVDWKVFNNSFNNVAFEEMKSIILVPFLGKGTLAYFKKLQKTSTKDQCIQLMSLPEYQMC</sequence>
<dbReference type="Pfam" id="PF08811">
    <property type="entry name" value="DUF1800"/>
    <property type="match status" value="1"/>
</dbReference>
<protein>
    <submittedName>
        <fullName evidence="1">DUF1800 domain-containing protein</fullName>
    </submittedName>
</protein>
<dbReference type="AlphaFoldDB" id="A0A5D0R2C0"/>
<dbReference type="RefSeq" id="WP_066247254.1">
    <property type="nucleotide sequence ID" value="NZ_VSKL01000001.1"/>
</dbReference>
<dbReference type="OrthoDB" id="9772295at2"/>
<proteinExistence type="predicted"/>
<dbReference type="EMBL" id="VSKL01000001">
    <property type="protein sequence ID" value="TYB75700.1"/>
    <property type="molecule type" value="Genomic_DNA"/>
</dbReference>
<organism evidence="1 2">
    <name type="scientific">Bizionia algoritergicola</name>
    <dbReference type="NCBI Taxonomy" id="291187"/>
    <lineage>
        <taxon>Bacteria</taxon>
        <taxon>Pseudomonadati</taxon>
        <taxon>Bacteroidota</taxon>
        <taxon>Flavobacteriia</taxon>
        <taxon>Flavobacteriales</taxon>
        <taxon>Flavobacteriaceae</taxon>
        <taxon>Bizionia</taxon>
    </lineage>
</organism>
<accession>A0A5D0R2C0</accession>
<keyword evidence="2" id="KW-1185">Reference proteome</keyword>
<name>A0A5D0R2C0_9FLAO</name>
<evidence type="ECO:0000313" key="2">
    <source>
        <dbReference type="Proteomes" id="UP000324358"/>
    </source>
</evidence>
<dbReference type="InterPro" id="IPR014917">
    <property type="entry name" value="DUF1800"/>
</dbReference>
<comment type="caution">
    <text evidence="1">The sequence shown here is derived from an EMBL/GenBank/DDBJ whole genome shotgun (WGS) entry which is preliminary data.</text>
</comment>